<evidence type="ECO:0000313" key="3">
    <source>
        <dbReference type="Proteomes" id="UP000423396"/>
    </source>
</evidence>
<dbReference type="Pfam" id="PF06348">
    <property type="entry name" value="DUF1059"/>
    <property type="match status" value="1"/>
</dbReference>
<protein>
    <submittedName>
        <fullName evidence="2">DUF1059 domain-containing protein</fullName>
    </submittedName>
</protein>
<keyword evidence="1" id="KW-0812">Transmembrane</keyword>
<proteinExistence type="predicted"/>
<dbReference type="RefSeq" id="WP_156005619.1">
    <property type="nucleotide sequence ID" value="NZ_CP045483.1"/>
</dbReference>
<feature type="transmembrane region" description="Helical" evidence="1">
    <location>
        <begin position="71"/>
        <end position="92"/>
    </location>
</feature>
<dbReference type="GeneID" id="42798119"/>
<dbReference type="Proteomes" id="UP000423396">
    <property type="component" value="Chromosome"/>
</dbReference>
<dbReference type="EMBL" id="CP045483">
    <property type="protein sequence ID" value="QGR19142.1"/>
    <property type="molecule type" value="Genomic_DNA"/>
</dbReference>
<name>A0A650CN99_9CREN</name>
<keyword evidence="1" id="KW-0472">Membrane</keyword>
<evidence type="ECO:0000256" key="1">
    <source>
        <dbReference type="SAM" id="Phobius"/>
    </source>
</evidence>
<dbReference type="OrthoDB" id="9023at2157"/>
<dbReference type="KEGG" id="sazo:D1868_03560"/>
<evidence type="ECO:0000313" key="2">
    <source>
        <dbReference type="EMBL" id="QGR19142.1"/>
    </source>
</evidence>
<accession>A0A650CN99</accession>
<dbReference type="AlphaFoldDB" id="A0A650CN99"/>
<dbReference type="InterPro" id="IPR009409">
    <property type="entry name" value="DUF1059"/>
</dbReference>
<keyword evidence="1" id="KW-1133">Transmembrane helix</keyword>
<reference evidence="2 3" key="1">
    <citation type="submission" date="2019-10" db="EMBL/GenBank/DDBJ databases">
        <title>Genome Sequences from Six Type Strain Members of the Archaeal Family Sulfolobaceae: Acidianus ambivalens, Acidianus infernus, Metallosphaera prunae, Stygiolobus azoricus, Sulfolobus metallicus, and Sulfurisphaera ohwakuensis.</title>
        <authorList>
            <person name="Counts J.A."/>
            <person name="Kelly R.M."/>
        </authorList>
    </citation>
    <scope>NUCLEOTIDE SEQUENCE [LARGE SCALE GENOMIC DNA]</scope>
    <source>
        <strain evidence="2 3">FC6</strain>
    </source>
</reference>
<organism evidence="2 3">
    <name type="scientific">Stygiolobus azoricus</name>
    <dbReference type="NCBI Taxonomy" id="41675"/>
    <lineage>
        <taxon>Archaea</taxon>
        <taxon>Thermoproteota</taxon>
        <taxon>Thermoprotei</taxon>
        <taxon>Sulfolobales</taxon>
        <taxon>Sulfolobaceae</taxon>
        <taxon>Stygiolobus</taxon>
    </lineage>
</organism>
<sequence length="105" mass="12486">MLFGKKKYNFSCADIGMNCGYEIRGASSEEEIIEILKIHAQKAHGLKQINQDLAEKIKKYIKKKSEKYSPIFYIVIDHSFLYPYFILFAISYEICTCNWRIKRYR</sequence>
<keyword evidence="3" id="KW-1185">Reference proteome</keyword>
<gene>
    <name evidence="2" type="ORF">D1868_03560</name>
</gene>